<dbReference type="EC" id="3.1.3.16" evidence="2"/>
<dbReference type="InterPro" id="IPR015655">
    <property type="entry name" value="PP2C"/>
</dbReference>
<dbReference type="OrthoDB" id="9801841at2"/>
<dbReference type="SMART" id="SM00331">
    <property type="entry name" value="PP2C_SIG"/>
    <property type="match status" value="1"/>
</dbReference>
<dbReference type="SMART" id="SM00332">
    <property type="entry name" value="PP2Cc"/>
    <property type="match status" value="1"/>
</dbReference>
<keyword evidence="2" id="KW-0378">Hydrolase</keyword>
<dbReference type="PROSITE" id="PS51746">
    <property type="entry name" value="PPM_2"/>
    <property type="match status" value="1"/>
</dbReference>
<dbReference type="InterPro" id="IPR001932">
    <property type="entry name" value="PPM-type_phosphatase-like_dom"/>
</dbReference>
<evidence type="ECO:0000259" key="1">
    <source>
        <dbReference type="PROSITE" id="PS51746"/>
    </source>
</evidence>
<name>A0A2Z2P1F8_9GAMM</name>
<dbReference type="Proteomes" id="UP000250079">
    <property type="component" value="Chromosome"/>
</dbReference>
<keyword evidence="3" id="KW-1185">Reference proteome</keyword>
<organism evidence="2 3">
    <name type="scientific">Granulosicoccus antarcticus IMCC3135</name>
    <dbReference type="NCBI Taxonomy" id="1192854"/>
    <lineage>
        <taxon>Bacteria</taxon>
        <taxon>Pseudomonadati</taxon>
        <taxon>Pseudomonadota</taxon>
        <taxon>Gammaproteobacteria</taxon>
        <taxon>Chromatiales</taxon>
        <taxon>Granulosicoccaceae</taxon>
        <taxon>Granulosicoccus</taxon>
    </lineage>
</organism>
<gene>
    <name evidence="2" type="primary">stp_1</name>
    <name evidence="2" type="ORF">IMCC3135_21000</name>
</gene>
<dbReference type="AlphaFoldDB" id="A0A2Z2P1F8"/>
<dbReference type="EMBL" id="CP018632">
    <property type="protein sequence ID" value="ASJ74277.1"/>
    <property type="molecule type" value="Genomic_DNA"/>
</dbReference>
<dbReference type="InterPro" id="IPR036457">
    <property type="entry name" value="PPM-type-like_dom_sf"/>
</dbReference>
<dbReference type="Pfam" id="PF13672">
    <property type="entry name" value="PP2C_2"/>
    <property type="match status" value="1"/>
</dbReference>
<protein>
    <submittedName>
        <fullName evidence="2">Serine/threonine phosphatase stp</fullName>
        <ecNumber evidence="2">3.1.3.16</ecNumber>
    </submittedName>
</protein>
<dbReference type="SUPFAM" id="SSF81606">
    <property type="entry name" value="PP2C-like"/>
    <property type="match status" value="1"/>
</dbReference>
<reference evidence="2 3" key="1">
    <citation type="submission" date="2016-12" db="EMBL/GenBank/DDBJ databases">
        <authorList>
            <person name="Song W.-J."/>
            <person name="Kurnit D.M."/>
        </authorList>
    </citation>
    <scope>NUCLEOTIDE SEQUENCE [LARGE SCALE GENOMIC DNA]</scope>
    <source>
        <strain evidence="2 3">IMCC3135</strain>
    </source>
</reference>
<evidence type="ECO:0000313" key="3">
    <source>
        <dbReference type="Proteomes" id="UP000250079"/>
    </source>
</evidence>
<dbReference type="PANTHER" id="PTHR47992">
    <property type="entry name" value="PROTEIN PHOSPHATASE"/>
    <property type="match status" value="1"/>
</dbReference>
<dbReference type="KEGG" id="gai:IMCC3135_21000"/>
<accession>A0A2Z2P1F8</accession>
<dbReference type="GO" id="GO:0004722">
    <property type="term" value="F:protein serine/threonine phosphatase activity"/>
    <property type="evidence" value="ECO:0007669"/>
    <property type="project" value="UniProtKB-EC"/>
</dbReference>
<feature type="domain" description="PPM-type phosphatase" evidence="1">
    <location>
        <begin position="9"/>
        <end position="250"/>
    </location>
</feature>
<proteinExistence type="predicted"/>
<sequence length="272" mass="29766">MKLALKLDAAGVTDVGQARKHNEDSLTVDSEANLYAIADGMGGHMSGEVASQSTLDELMSRIKIHAENIREPVRQEDYYNIVLDAVNACNELILAKNRNNGSNLGQGMGTTLVGAYFLQNKKQVVIFNVGDSRLYRLRGGDLQQLTRDHTMYQEWYDAGQKGTAPSKNILIKAIGLLENIFPDITLENVSEGDVFLLCSDGLSNLIDAKLLQKVLVQKIRHSPDMACNELISIANANGGNDNISVVIVKVDGTSATFNKTEDLDKTVQRRSV</sequence>
<dbReference type="RefSeq" id="WP_088919328.1">
    <property type="nucleotide sequence ID" value="NZ_CP018632.1"/>
</dbReference>
<evidence type="ECO:0000313" key="2">
    <source>
        <dbReference type="EMBL" id="ASJ74277.1"/>
    </source>
</evidence>
<dbReference type="Gene3D" id="3.60.40.10">
    <property type="entry name" value="PPM-type phosphatase domain"/>
    <property type="match status" value="1"/>
</dbReference>
<dbReference type="CDD" id="cd00143">
    <property type="entry name" value="PP2Cc"/>
    <property type="match status" value="1"/>
</dbReference>